<dbReference type="HAMAP" id="MF_01201">
    <property type="entry name" value="Ala_racemase"/>
    <property type="match status" value="1"/>
</dbReference>
<reference evidence="11 12" key="1">
    <citation type="submission" date="2019-03" db="EMBL/GenBank/DDBJ databases">
        <title>The complete genome sequence of Swingsia samuiensis NBRC107927(T).</title>
        <authorList>
            <person name="Chua K.-O."/>
            <person name="Chan K.-G."/>
            <person name="See-Too W.-S."/>
        </authorList>
    </citation>
    <scope>NUCLEOTIDE SEQUENCE [LARGE SCALE GENOMIC DNA]</scope>
    <source>
        <strain evidence="11 12">AH83</strain>
    </source>
</reference>
<evidence type="ECO:0000256" key="8">
    <source>
        <dbReference type="PIRSR" id="PIRSR600821-50"/>
    </source>
</evidence>
<organism evidence="11 12">
    <name type="scientific">Swingsia samuiensis</name>
    <dbReference type="NCBI Taxonomy" id="1293412"/>
    <lineage>
        <taxon>Bacteria</taxon>
        <taxon>Pseudomonadati</taxon>
        <taxon>Pseudomonadota</taxon>
        <taxon>Alphaproteobacteria</taxon>
        <taxon>Acetobacterales</taxon>
        <taxon>Acetobacteraceae</taxon>
        <taxon>Swingsia</taxon>
    </lineage>
</organism>
<protein>
    <recommendedName>
        <fullName evidence="4 7">Alanine racemase</fullName>
        <ecNumber evidence="4 7">5.1.1.1</ecNumber>
    </recommendedName>
</protein>
<evidence type="ECO:0000259" key="10">
    <source>
        <dbReference type="SMART" id="SM01005"/>
    </source>
</evidence>
<dbReference type="KEGG" id="ssam:E3D00_03905"/>
<comment type="catalytic activity">
    <reaction evidence="1 7">
        <text>L-alanine = D-alanine</text>
        <dbReference type="Rhea" id="RHEA:20249"/>
        <dbReference type="ChEBI" id="CHEBI:57416"/>
        <dbReference type="ChEBI" id="CHEBI:57972"/>
        <dbReference type="EC" id="5.1.1.1"/>
    </reaction>
</comment>
<evidence type="ECO:0000256" key="2">
    <source>
        <dbReference type="ARBA" id="ARBA00001933"/>
    </source>
</evidence>
<accession>A0A4Y6UJJ4</accession>
<feature type="binding site" evidence="7 9">
    <location>
        <position position="316"/>
    </location>
    <ligand>
        <name>substrate</name>
    </ligand>
</feature>
<evidence type="ECO:0000313" key="12">
    <source>
        <dbReference type="Proteomes" id="UP000316313"/>
    </source>
</evidence>
<comment type="function">
    <text evidence="7">Catalyzes the interconversion of L-alanine and D-alanine. May also act on other amino acids.</text>
</comment>
<evidence type="ECO:0000256" key="3">
    <source>
        <dbReference type="ARBA" id="ARBA00007880"/>
    </source>
</evidence>
<dbReference type="InterPro" id="IPR029066">
    <property type="entry name" value="PLP-binding_barrel"/>
</dbReference>
<comment type="cofactor">
    <cofactor evidence="2 7 8">
        <name>pyridoxal 5'-phosphate</name>
        <dbReference type="ChEBI" id="CHEBI:597326"/>
    </cofactor>
</comment>
<dbReference type="InterPro" id="IPR011079">
    <property type="entry name" value="Ala_racemase_C"/>
</dbReference>
<keyword evidence="12" id="KW-1185">Reference proteome</keyword>
<dbReference type="SUPFAM" id="SSF51419">
    <property type="entry name" value="PLP-binding barrel"/>
    <property type="match status" value="1"/>
</dbReference>
<feature type="active site" description="Proton acceptor; specific for L-alanine" evidence="7">
    <location>
        <position position="268"/>
    </location>
</feature>
<dbReference type="GO" id="GO:0005829">
    <property type="term" value="C:cytosol"/>
    <property type="evidence" value="ECO:0007669"/>
    <property type="project" value="TreeGrafter"/>
</dbReference>
<feature type="binding site" evidence="7 9">
    <location>
        <position position="146"/>
    </location>
    <ligand>
        <name>substrate</name>
    </ligand>
</feature>
<dbReference type="PROSITE" id="PS00395">
    <property type="entry name" value="ALANINE_RACEMASE"/>
    <property type="match status" value="1"/>
</dbReference>
<dbReference type="GO" id="GO:0008784">
    <property type="term" value="F:alanine racemase activity"/>
    <property type="evidence" value="ECO:0007669"/>
    <property type="project" value="UniProtKB-UniRule"/>
</dbReference>
<dbReference type="OrthoDB" id="9813814at2"/>
<keyword evidence="5 7" id="KW-0663">Pyridoxal phosphate</keyword>
<dbReference type="PANTHER" id="PTHR30511">
    <property type="entry name" value="ALANINE RACEMASE"/>
    <property type="match status" value="1"/>
</dbReference>
<dbReference type="RefSeq" id="WP_141460129.1">
    <property type="nucleotide sequence ID" value="NZ_CP038141.1"/>
</dbReference>
<dbReference type="Gene3D" id="3.20.20.10">
    <property type="entry name" value="Alanine racemase"/>
    <property type="match status" value="1"/>
</dbReference>
<feature type="domain" description="Alanine racemase C-terminal" evidence="10">
    <location>
        <begin position="247"/>
        <end position="373"/>
    </location>
</feature>
<dbReference type="SMART" id="SM01005">
    <property type="entry name" value="Ala_racemase_C"/>
    <property type="match status" value="1"/>
</dbReference>
<dbReference type="InterPro" id="IPR000821">
    <property type="entry name" value="Ala_racemase"/>
</dbReference>
<dbReference type="Gene3D" id="2.40.37.10">
    <property type="entry name" value="Lyase, Ornithine Decarboxylase, Chain A, domain 1"/>
    <property type="match status" value="1"/>
</dbReference>
<dbReference type="NCBIfam" id="TIGR00492">
    <property type="entry name" value="alr"/>
    <property type="match status" value="1"/>
</dbReference>
<keyword evidence="6 7" id="KW-0413">Isomerase</keyword>
<proteinExistence type="inferred from homology"/>
<evidence type="ECO:0000256" key="6">
    <source>
        <dbReference type="ARBA" id="ARBA00023235"/>
    </source>
</evidence>
<feature type="active site" description="Proton acceptor; specific for D-alanine" evidence="7">
    <location>
        <position position="47"/>
    </location>
</feature>
<comment type="pathway">
    <text evidence="7">Amino-acid biosynthesis; D-alanine biosynthesis; D-alanine from L-alanine: step 1/1.</text>
</comment>
<dbReference type="EC" id="5.1.1.1" evidence="4 7"/>
<dbReference type="PRINTS" id="PR00992">
    <property type="entry name" value="ALARACEMASE"/>
</dbReference>
<dbReference type="Proteomes" id="UP000316313">
    <property type="component" value="Chromosome"/>
</dbReference>
<dbReference type="AlphaFoldDB" id="A0A4Y6UJJ4"/>
<name>A0A4Y6UJJ4_9PROT</name>
<feature type="modified residue" description="N6-(pyridoxal phosphate)lysine" evidence="7 8">
    <location>
        <position position="47"/>
    </location>
</feature>
<dbReference type="CDD" id="cd00430">
    <property type="entry name" value="PLPDE_III_AR"/>
    <property type="match status" value="1"/>
</dbReference>
<dbReference type="EMBL" id="CP038141">
    <property type="protein sequence ID" value="QDH16808.1"/>
    <property type="molecule type" value="Genomic_DNA"/>
</dbReference>
<dbReference type="SUPFAM" id="SSF50621">
    <property type="entry name" value="Alanine racemase C-terminal domain-like"/>
    <property type="match status" value="1"/>
</dbReference>
<dbReference type="GO" id="GO:0030632">
    <property type="term" value="P:D-alanine biosynthetic process"/>
    <property type="evidence" value="ECO:0007669"/>
    <property type="project" value="UniProtKB-UniRule"/>
</dbReference>
<evidence type="ECO:0000256" key="7">
    <source>
        <dbReference type="HAMAP-Rule" id="MF_01201"/>
    </source>
</evidence>
<gene>
    <name evidence="11" type="primary">alr</name>
    <name evidence="11" type="ORF">E3D00_03905</name>
</gene>
<sequence>MTTSSRSSFWVASRAGATLTIDLPALADNYRFLKKKVGNTICAAVVKADAYGLGVEQVAPVLEAAGVEEFFVAHVDEGIRLKSIVSSNAKITVLHGFRPDSVEECIAYGLRPVLNNLEQIQLWKKAATRQERMLDAVLQVDSGMSRFGLSQKDVEYLAEHPEAFTGVKTSLIMSHLACADDPSSAENKHQLKQFKERSALLPKAPQSLAASSGIFLGPDYYLDLVRPGAALYGLAPNNVSSNPMKPVIRLQGRVVQIRDVQPGDGVGYGMSYRPDRPRKIAIVAVGYADGFARHNAGKGCAWFENIKLPIVGRISMDSLAVDVSELPESSLNLDMMLDLIGPHRSVDDVADAAGTIGYEILTSLGHRYERNYITFKKG</sequence>
<dbReference type="Pfam" id="PF01168">
    <property type="entry name" value="Ala_racemase_N"/>
    <property type="match status" value="1"/>
</dbReference>
<evidence type="ECO:0000256" key="4">
    <source>
        <dbReference type="ARBA" id="ARBA00013089"/>
    </source>
</evidence>
<evidence type="ECO:0000313" key="11">
    <source>
        <dbReference type="EMBL" id="QDH16808.1"/>
    </source>
</evidence>
<evidence type="ECO:0000256" key="5">
    <source>
        <dbReference type="ARBA" id="ARBA00022898"/>
    </source>
</evidence>
<dbReference type="PANTHER" id="PTHR30511:SF0">
    <property type="entry name" value="ALANINE RACEMASE, CATABOLIC-RELATED"/>
    <property type="match status" value="1"/>
</dbReference>
<evidence type="ECO:0000256" key="1">
    <source>
        <dbReference type="ARBA" id="ARBA00000316"/>
    </source>
</evidence>
<dbReference type="InterPro" id="IPR001608">
    <property type="entry name" value="Ala_racemase_N"/>
</dbReference>
<dbReference type="UniPathway" id="UPA00042">
    <property type="reaction ID" value="UER00497"/>
</dbReference>
<comment type="similarity">
    <text evidence="3 7">Belongs to the alanine racemase family.</text>
</comment>
<dbReference type="InterPro" id="IPR009006">
    <property type="entry name" value="Ala_racemase/Decarboxylase_C"/>
</dbReference>
<evidence type="ECO:0000256" key="9">
    <source>
        <dbReference type="PIRSR" id="PIRSR600821-52"/>
    </source>
</evidence>
<dbReference type="GO" id="GO:0030170">
    <property type="term" value="F:pyridoxal phosphate binding"/>
    <property type="evidence" value="ECO:0007669"/>
    <property type="project" value="UniProtKB-UniRule"/>
</dbReference>
<dbReference type="InterPro" id="IPR020622">
    <property type="entry name" value="Ala_racemase_pyridoxalP-BS"/>
</dbReference>
<dbReference type="Pfam" id="PF00842">
    <property type="entry name" value="Ala_racemase_C"/>
    <property type="match status" value="1"/>
</dbReference>